<evidence type="ECO:0000313" key="1">
    <source>
        <dbReference type="EMBL" id="UUT35005.1"/>
    </source>
</evidence>
<keyword evidence="2" id="KW-1185">Reference proteome</keyword>
<dbReference type="EMBL" id="CP091139">
    <property type="protein sequence ID" value="UUT35005.1"/>
    <property type="molecule type" value="Genomic_DNA"/>
</dbReference>
<dbReference type="InterPro" id="IPR029058">
    <property type="entry name" value="AB_hydrolase_fold"/>
</dbReference>
<name>A0ABY5NIL3_9MICO</name>
<proteinExistence type="predicted"/>
<dbReference type="RefSeq" id="WP_259611546.1">
    <property type="nucleotide sequence ID" value="NZ_CP091139.2"/>
</dbReference>
<dbReference type="Proteomes" id="UP001054811">
    <property type="component" value="Chromosome"/>
</dbReference>
<dbReference type="SUPFAM" id="SSF53474">
    <property type="entry name" value="alpha/beta-Hydrolases"/>
    <property type="match status" value="1"/>
</dbReference>
<protein>
    <recommendedName>
        <fullName evidence="3">Peptidase S9 prolyl oligopeptidase catalytic domain-containing protein</fullName>
    </recommendedName>
</protein>
<dbReference type="Gene3D" id="3.40.50.1820">
    <property type="entry name" value="alpha/beta hydrolase"/>
    <property type="match status" value="1"/>
</dbReference>
<reference evidence="1" key="1">
    <citation type="submission" date="2022-01" db="EMBL/GenBank/DDBJ databases">
        <title>Microbacterium eymi and Microbacterium rhizovicinus sp. nov., isolated from the rhizospheric soil of Elymus tsukushiensis, a plant native to the Dokdo Islands, Republic of Korea.</title>
        <authorList>
            <person name="Hwang Y.J."/>
        </authorList>
    </citation>
    <scope>NUCLEOTIDE SEQUENCE</scope>
    <source>
        <strain evidence="1">KUDC0405</strain>
    </source>
</reference>
<evidence type="ECO:0008006" key="3">
    <source>
        <dbReference type="Google" id="ProtNLM"/>
    </source>
</evidence>
<accession>A0ABY5NIL3</accession>
<sequence length="72" mass="8023">MDVPLLALFGEDDDVVPVARSAEILRTVVRPDLLDLHVLPRGDHRLQHGEDFVPDYLETLTRFLAAQMDAAG</sequence>
<gene>
    <name evidence="1" type="ORF">L2X98_32205</name>
</gene>
<organism evidence="1 2">
    <name type="scientific">Microbacterium elymi</name>
    <dbReference type="NCBI Taxonomy" id="2909587"/>
    <lineage>
        <taxon>Bacteria</taxon>
        <taxon>Bacillati</taxon>
        <taxon>Actinomycetota</taxon>
        <taxon>Actinomycetes</taxon>
        <taxon>Micrococcales</taxon>
        <taxon>Microbacteriaceae</taxon>
        <taxon>Microbacterium</taxon>
    </lineage>
</organism>
<evidence type="ECO:0000313" key="2">
    <source>
        <dbReference type="Proteomes" id="UP001054811"/>
    </source>
</evidence>